<dbReference type="STRING" id="679199.HMPREF9332_00870"/>
<reference evidence="2 3" key="1">
    <citation type="submission" date="2011-08" db="EMBL/GenBank/DDBJ databases">
        <title>The Genome Sequence of Prevotella sp. oral taxon 302 str. F0323.</title>
        <authorList>
            <consortium name="The Broad Institute Genome Sequencing Platform"/>
            <person name="Earl A."/>
            <person name="Ward D."/>
            <person name="Feldgarden M."/>
            <person name="Gevers D."/>
            <person name="Izard J."/>
            <person name="Blanton J.M."/>
            <person name="Baranova O.V."/>
            <person name="Tanner A.C."/>
            <person name="Dewhirst F.E."/>
            <person name="Young S.K."/>
            <person name="Zeng Q."/>
            <person name="Gargeya S."/>
            <person name="Fitzgerald M."/>
            <person name="Haas B."/>
            <person name="Abouelleil A."/>
            <person name="Alvarado L."/>
            <person name="Arachchi H.M."/>
            <person name="Berlin A."/>
            <person name="Brown A."/>
            <person name="Chapman S.B."/>
            <person name="Chen Z."/>
            <person name="Dunbar C."/>
            <person name="Freedman E."/>
            <person name="Gearin G."/>
            <person name="Gellesch M."/>
            <person name="Goldberg J."/>
            <person name="Griggs A."/>
            <person name="Gujja S."/>
            <person name="Heiman D."/>
            <person name="Howarth C."/>
            <person name="Larson L."/>
            <person name="Lui A."/>
            <person name="MacDonald P.J.P."/>
            <person name="Montmayeur A."/>
            <person name="Murphy C."/>
            <person name="Neiman D."/>
            <person name="Pearson M."/>
            <person name="Priest M."/>
            <person name="Roberts A."/>
            <person name="Saif S."/>
            <person name="Shea T."/>
            <person name="Shenoy N."/>
            <person name="Sisk P."/>
            <person name="Stolte C."/>
            <person name="Sykes S."/>
            <person name="Wortman J."/>
            <person name="Nusbaum C."/>
            <person name="Birren B."/>
        </authorList>
    </citation>
    <scope>NUCLEOTIDE SEQUENCE [LARGE SCALE GENOMIC DNA]</scope>
    <source>
        <strain evidence="2 3">F0323</strain>
    </source>
</reference>
<organism evidence="2 3">
    <name type="scientific">Alloprevotella rava F0323</name>
    <dbReference type="NCBI Taxonomy" id="679199"/>
    <lineage>
        <taxon>Bacteria</taxon>
        <taxon>Pseudomonadati</taxon>
        <taxon>Bacteroidota</taxon>
        <taxon>Bacteroidia</taxon>
        <taxon>Bacteroidales</taxon>
        <taxon>Prevotellaceae</taxon>
        <taxon>Alloprevotella</taxon>
    </lineage>
</organism>
<feature type="transmembrane region" description="Helical" evidence="1">
    <location>
        <begin position="9"/>
        <end position="29"/>
    </location>
</feature>
<dbReference type="EMBL" id="ACZK01000016">
    <property type="protein sequence ID" value="EHG23118.1"/>
    <property type="molecule type" value="Genomic_DNA"/>
</dbReference>
<proteinExistence type="predicted"/>
<dbReference type="Proteomes" id="UP000015993">
    <property type="component" value="Unassembled WGS sequence"/>
</dbReference>
<accession>G5GBB9</accession>
<protein>
    <submittedName>
        <fullName evidence="2">Uncharacterized protein</fullName>
    </submittedName>
</protein>
<dbReference type="HOGENOM" id="CLU_762185_0_0_10"/>
<evidence type="ECO:0000256" key="1">
    <source>
        <dbReference type="SAM" id="Phobius"/>
    </source>
</evidence>
<dbReference type="eggNOG" id="ENOG5030U93">
    <property type="taxonomic scope" value="Bacteria"/>
</dbReference>
<dbReference type="OrthoDB" id="1339610at2"/>
<keyword evidence="1" id="KW-0812">Transmembrane</keyword>
<evidence type="ECO:0000313" key="3">
    <source>
        <dbReference type="Proteomes" id="UP000015993"/>
    </source>
</evidence>
<comment type="caution">
    <text evidence="2">The sequence shown here is derived from an EMBL/GenBank/DDBJ whole genome shotgun (WGS) entry which is preliminary data.</text>
</comment>
<evidence type="ECO:0000313" key="2">
    <source>
        <dbReference type="EMBL" id="EHG23118.1"/>
    </source>
</evidence>
<name>G5GBB9_9BACT</name>
<gene>
    <name evidence="2" type="ORF">HMPREF9332_00870</name>
</gene>
<dbReference type="AlphaFoldDB" id="G5GBB9"/>
<keyword evidence="1" id="KW-0472">Membrane</keyword>
<sequence>MQQPFLRKFILRTLFLLTPFFLYVVLYVVCDPFKVLRSYASFYDNDAPAWVNLNADYVSTTNYDLRYPTAHYDAFILGNSRSRYYRVADWQQFLPAGVHPYHFDAHNESLYGLVRKAEYIDSLGRPLRFALIVLDRDLLPQIFSEPNRLKHISPQLEDNAIAARIGFHIATIKDWFQLRFARAYFEARLRHRLLPYMEEQQLLLRPASYDPQTNEETYPLLEQQISAGTYFTPAMLQRFEGRQQPDSTSRPTIHNAQLRLLRRLQTVFRKHQTDYRIIISPLYDQVRLHPRDVALLRSIFGADKVFDFSGVNDITTDMHNYYEPAHYRPAAALRLMHRVYGTHLSSQQK</sequence>
<keyword evidence="1" id="KW-1133">Transmembrane helix</keyword>
<keyword evidence="3" id="KW-1185">Reference proteome</keyword>
<dbReference type="RefSeq" id="WP_009347296.1">
    <property type="nucleotide sequence ID" value="NZ_JH376829.1"/>
</dbReference>